<comment type="caution">
    <text evidence="2">The sequence shown here is derived from an EMBL/GenBank/DDBJ whole genome shotgun (WGS) entry which is preliminary data.</text>
</comment>
<reference evidence="2 3" key="1">
    <citation type="submission" date="2024-01" db="EMBL/GenBank/DDBJ databases">
        <authorList>
            <person name="Waweru B."/>
        </authorList>
    </citation>
    <scope>NUCLEOTIDE SEQUENCE [LARGE SCALE GENOMIC DNA]</scope>
</reference>
<protein>
    <submittedName>
        <fullName evidence="2">Uncharacterized protein</fullName>
    </submittedName>
</protein>
<proteinExistence type="predicted"/>
<evidence type="ECO:0000313" key="3">
    <source>
        <dbReference type="Proteomes" id="UP001314170"/>
    </source>
</evidence>
<dbReference type="Proteomes" id="UP001314170">
    <property type="component" value="Unassembled WGS sequence"/>
</dbReference>
<evidence type="ECO:0000256" key="1">
    <source>
        <dbReference type="SAM" id="MobiDB-lite"/>
    </source>
</evidence>
<dbReference type="SUPFAM" id="SSF56219">
    <property type="entry name" value="DNase I-like"/>
    <property type="match status" value="1"/>
</dbReference>
<dbReference type="PANTHER" id="PTHR12121:SF85">
    <property type="entry name" value="CARBON CATABOLITE REPRESSOR PROTEIN 4 HOMOLOG 6"/>
    <property type="match status" value="1"/>
</dbReference>
<organism evidence="2 3">
    <name type="scientific">Dovyalis caffra</name>
    <dbReference type="NCBI Taxonomy" id="77055"/>
    <lineage>
        <taxon>Eukaryota</taxon>
        <taxon>Viridiplantae</taxon>
        <taxon>Streptophyta</taxon>
        <taxon>Embryophyta</taxon>
        <taxon>Tracheophyta</taxon>
        <taxon>Spermatophyta</taxon>
        <taxon>Magnoliopsida</taxon>
        <taxon>eudicotyledons</taxon>
        <taxon>Gunneridae</taxon>
        <taxon>Pentapetalae</taxon>
        <taxon>rosids</taxon>
        <taxon>fabids</taxon>
        <taxon>Malpighiales</taxon>
        <taxon>Salicaceae</taxon>
        <taxon>Flacourtieae</taxon>
        <taxon>Dovyalis</taxon>
    </lineage>
</organism>
<dbReference type="InterPro" id="IPR050410">
    <property type="entry name" value="CCR4/nocturin_mRNA_transcr"/>
</dbReference>
<feature type="region of interest" description="Disordered" evidence="1">
    <location>
        <begin position="83"/>
        <end position="120"/>
    </location>
</feature>
<sequence length="395" mass="43341">MVDSKQSDSLPDMQKQNNQPESLESIPSFNDYSRPQHARIAQDALDVGVHIELHVEETKEILQKAVEQSSTIFHGEGKLPVDQMSDEMHKSTPPLTSHPKDAYSDEREQRGEENSASPLNQALSCEHSESHIYTENITTKFDNHEVSTSGSSAYPSSQPIVNDENADLSTSYQANISDASISTSCVGDKLPDDASPQDLNNFFLESRTIGEDQSTFLSELHGMEGSLPQDLNCSLPQGFASDPNDSQLSSPIEEVLDDFALGLDSEDAGVEKTAYNPSLWTPVEIETASGNADCMFVEHPLKLKSTYAQVEDSSGTRDPNGEPLVTSYNRCFLGTVDYIWCSEDLQTVKVLAPIPKHAVQRTPGFPTKKWGSDHIALASELAFTKDASNNNIEVQ</sequence>
<feature type="compositionally biased region" description="Polar residues" evidence="1">
    <location>
        <begin position="14"/>
        <end position="33"/>
    </location>
</feature>
<feature type="compositionally biased region" description="Basic and acidic residues" evidence="1">
    <location>
        <begin position="98"/>
        <end position="113"/>
    </location>
</feature>
<keyword evidence="3" id="KW-1185">Reference proteome</keyword>
<dbReference type="Gene3D" id="3.60.10.10">
    <property type="entry name" value="Endonuclease/exonuclease/phosphatase"/>
    <property type="match status" value="1"/>
</dbReference>
<dbReference type="AlphaFoldDB" id="A0AAV1SKM8"/>
<dbReference type="GO" id="GO:0000175">
    <property type="term" value="F:3'-5'-RNA exonuclease activity"/>
    <property type="evidence" value="ECO:0007669"/>
    <property type="project" value="TreeGrafter"/>
</dbReference>
<gene>
    <name evidence="2" type="ORF">DCAF_LOCUS24782</name>
</gene>
<evidence type="ECO:0000313" key="2">
    <source>
        <dbReference type="EMBL" id="CAK7353542.1"/>
    </source>
</evidence>
<dbReference type="EMBL" id="CAWUPB010001194">
    <property type="protein sequence ID" value="CAK7353542.1"/>
    <property type="molecule type" value="Genomic_DNA"/>
</dbReference>
<dbReference type="InterPro" id="IPR036691">
    <property type="entry name" value="Endo/exonu/phosph_ase_sf"/>
</dbReference>
<dbReference type="PANTHER" id="PTHR12121">
    <property type="entry name" value="CARBON CATABOLITE REPRESSOR PROTEIN 4"/>
    <property type="match status" value="1"/>
</dbReference>
<feature type="region of interest" description="Disordered" evidence="1">
    <location>
        <begin position="1"/>
        <end position="37"/>
    </location>
</feature>
<accession>A0AAV1SKM8</accession>
<name>A0AAV1SKM8_9ROSI</name>